<accession>A0ABT4UQN6</accession>
<evidence type="ECO:0000313" key="3">
    <source>
        <dbReference type="EMBL" id="MDA3624051.1"/>
    </source>
</evidence>
<protein>
    <submittedName>
        <fullName evidence="3">Universal stress protein</fullName>
    </submittedName>
</protein>
<dbReference type="InterPro" id="IPR006016">
    <property type="entry name" value="UspA"/>
</dbReference>
<proteinExistence type="inferred from homology"/>
<dbReference type="CDD" id="cd00293">
    <property type="entry name" value="USP-like"/>
    <property type="match status" value="1"/>
</dbReference>
<dbReference type="SUPFAM" id="SSF52402">
    <property type="entry name" value="Adenine nucleotide alpha hydrolases-like"/>
    <property type="match status" value="1"/>
</dbReference>
<feature type="domain" description="UspA" evidence="2">
    <location>
        <begin position="9"/>
        <end position="148"/>
    </location>
</feature>
<dbReference type="PRINTS" id="PR01438">
    <property type="entry name" value="UNVRSLSTRESS"/>
</dbReference>
<evidence type="ECO:0000256" key="1">
    <source>
        <dbReference type="ARBA" id="ARBA00008791"/>
    </source>
</evidence>
<dbReference type="InterPro" id="IPR014729">
    <property type="entry name" value="Rossmann-like_a/b/a_fold"/>
</dbReference>
<dbReference type="Proteomes" id="UP001210380">
    <property type="component" value="Unassembled WGS sequence"/>
</dbReference>
<dbReference type="RefSeq" id="WP_270946616.1">
    <property type="nucleotide sequence ID" value="NZ_JAQGLA010000001.1"/>
</dbReference>
<dbReference type="Gene3D" id="3.40.50.620">
    <property type="entry name" value="HUPs"/>
    <property type="match status" value="1"/>
</dbReference>
<dbReference type="PANTHER" id="PTHR46553">
    <property type="entry name" value="ADENINE NUCLEOTIDE ALPHA HYDROLASES-LIKE SUPERFAMILY PROTEIN"/>
    <property type="match status" value="1"/>
</dbReference>
<reference evidence="3 4" key="1">
    <citation type="submission" date="2022-11" db="EMBL/GenBank/DDBJ databases">
        <title>Draft genome sequence of Saccharopolyspora sp. WRP15-2 isolated from rhizosphere soils of wild rice in Thailand.</title>
        <authorList>
            <person name="Duangmal K."/>
            <person name="Kammanee S."/>
            <person name="Muangham S."/>
        </authorList>
    </citation>
    <scope>NUCLEOTIDE SEQUENCE [LARGE SCALE GENOMIC DNA]</scope>
    <source>
        <strain evidence="3 4">WRP15-2</strain>
    </source>
</reference>
<comment type="caution">
    <text evidence="3">The sequence shown here is derived from an EMBL/GenBank/DDBJ whole genome shotgun (WGS) entry which is preliminary data.</text>
</comment>
<evidence type="ECO:0000259" key="2">
    <source>
        <dbReference type="Pfam" id="PF00582"/>
    </source>
</evidence>
<comment type="similarity">
    <text evidence="1">Belongs to the universal stress protein A family.</text>
</comment>
<evidence type="ECO:0000313" key="4">
    <source>
        <dbReference type="Proteomes" id="UP001210380"/>
    </source>
</evidence>
<dbReference type="PANTHER" id="PTHR46553:SF3">
    <property type="entry name" value="ADENINE NUCLEOTIDE ALPHA HYDROLASES-LIKE SUPERFAMILY PROTEIN"/>
    <property type="match status" value="1"/>
</dbReference>
<dbReference type="EMBL" id="JAQGLA010000001">
    <property type="protein sequence ID" value="MDA3624051.1"/>
    <property type="molecule type" value="Genomic_DNA"/>
</dbReference>
<organism evidence="3 4">
    <name type="scientific">Saccharopolyspora oryzae</name>
    <dbReference type="NCBI Taxonomy" id="2997343"/>
    <lineage>
        <taxon>Bacteria</taxon>
        <taxon>Bacillati</taxon>
        <taxon>Actinomycetota</taxon>
        <taxon>Actinomycetes</taxon>
        <taxon>Pseudonocardiales</taxon>
        <taxon>Pseudonocardiaceae</taxon>
        <taxon>Saccharopolyspora</taxon>
    </lineage>
</organism>
<gene>
    <name evidence="3" type="ORF">OU415_01305</name>
</gene>
<sequence>MGAEGHREAVVVGVDGSEASARALRWALVEARRRCLPVHAIMAWESRAVLAGPGPLLMRPDQTPHDVRERHWQSLNRVARVSLAGATTPELHVELVEGDAAEVLTERSAQAGLLVLGDSGRSRVSEALLGGTALKCIHEARCPVLIVPARMPVGFDEQTSPGAAATDPVLG</sequence>
<dbReference type="Pfam" id="PF00582">
    <property type="entry name" value="Usp"/>
    <property type="match status" value="1"/>
</dbReference>
<dbReference type="InterPro" id="IPR006015">
    <property type="entry name" value="Universal_stress_UspA"/>
</dbReference>
<name>A0ABT4UQN6_9PSEU</name>
<keyword evidence="4" id="KW-1185">Reference proteome</keyword>